<evidence type="ECO:0000313" key="7">
    <source>
        <dbReference type="EMBL" id="EJT71624.1"/>
    </source>
</evidence>
<dbReference type="GO" id="GO:0070403">
    <property type="term" value="F:NAD+ binding"/>
    <property type="evidence" value="ECO:0007669"/>
    <property type="project" value="InterPro"/>
</dbReference>
<feature type="binding site" evidence="4">
    <location>
        <position position="250"/>
    </location>
    <ligand>
        <name>Zn(2+)</name>
        <dbReference type="ChEBI" id="CHEBI:29105"/>
    </ligand>
</feature>
<keyword evidence="9" id="KW-1185">Reference proteome</keyword>
<dbReference type="Pfam" id="PF02146">
    <property type="entry name" value="SIR2"/>
    <property type="match status" value="2"/>
</dbReference>
<dbReference type="GO" id="GO:0005634">
    <property type="term" value="C:nucleus"/>
    <property type="evidence" value="ECO:0007669"/>
    <property type="project" value="TreeGrafter"/>
</dbReference>
<organism evidence="7">
    <name type="scientific">Gaeumannomyces tritici (strain R3-111a-1)</name>
    <name type="common">Wheat and barley take-all root rot fungus</name>
    <name type="synonym">Gaeumannomyces graminis var. tritici</name>
    <dbReference type="NCBI Taxonomy" id="644352"/>
    <lineage>
        <taxon>Eukaryota</taxon>
        <taxon>Fungi</taxon>
        <taxon>Dikarya</taxon>
        <taxon>Ascomycota</taxon>
        <taxon>Pezizomycotina</taxon>
        <taxon>Sordariomycetes</taxon>
        <taxon>Sordariomycetidae</taxon>
        <taxon>Magnaporthales</taxon>
        <taxon>Magnaporthaceae</taxon>
        <taxon>Gaeumannomyces</taxon>
    </lineage>
</organism>
<proteinExistence type="inferred from homology"/>
<reference evidence="8" key="4">
    <citation type="journal article" date="2015" name="G3 (Bethesda)">
        <title>Genome sequences of three phytopathogenic species of the Magnaporthaceae family of fungi.</title>
        <authorList>
            <person name="Okagaki L.H."/>
            <person name="Nunes C.C."/>
            <person name="Sailsbery J."/>
            <person name="Clay B."/>
            <person name="Brown D."/>
            <person name="John T."/>
            <person name="Oh Y."/>
            <person name="Young N."/>
            <person name="Fitzgerald M."/>
            <person name="Haas B.J."/>
            <person name="Zeng Q."/>
            <person name="Young S."/>
            <person name="Adiconis X."/>
            <person name="Fan L."/>
            <person name="Levin J.Z."/>
            <person name="Mitchell T.K."/>
            <person name="Okubara P.A."/>
            <person name="Farman M.L."/>
            <person name="Kohn L.M."/>
            <person name="Birren B."/>
            <person name="Ma L.-J."/>
            <person name="Dean R.A."/>
        </authorList>
    </citation>
    <scope>NUCLEOTIDE SEQUENCE</scope>
    <source>
        <strain evidence="8">R3-111a-1</strain>
    </source>
</reference>
<dbReference type="PROSITE" id="PS50305">
    <property type="entry name" value="SIRTUIN"/>
    <property type="match status" value="1"/>
</dbReference>
<evidence type="ECO:0000256" key="1">
    <source>
        <dbReference type="ARBA" id="ARBA00006924"/>
    </source>
</evidence>
<dbReference type="GO" id="GO:0017136">
    <property type="term" value="F:histone deacetylase activity, NAD-dependent"/>
    <property type="evidence" value="ECO:0007669"/>
    <property type="project" value="TreeGrafter"/>
</dbReference>
<dbReference type="Proteomes" id="UP000006039">
    <property type="component" value="Unassembled WGS sequence"/>
</dbReference>
<evidence type="ECO:0000256" key="3">
    <source>
        <dbReference type="ARBA" id="ARBA00023027"/>
    </source>
</evidence>
<dbReference type="GeneID" id="20351337"/>
<feature type="region of interest" description="Disordered" evidence="5">
    <location>
        <begin position="17"/>
        <end position="50"/>
    </location>
</feature>
<evidence type="ECO:0000256" key="4">
    <source>
        <dbReference type="PROSITE-ProRule" id="PRU00236"/>
    </source>
</evidence>
<evidence type="ECO:0000256" key="2">
    <source>
        <dbReference type="ARBA" id="ARBA00022679"/>
    </source>
</evidence>
<accession>J3PBK7</accession>
<reference evidence="8" key="5">
    <citation type="submission" date="2018-04" db="UniProtKB">
        <authorList>
            <consortium name="EnsemblFungi"/>
        </authorList>
    </citation>
    <scope>IDENTIFICATION</scope>
    <source>
        <strain evidence="8">R3-111a-1</strain>
    </source>
</reference>
<protein>
    <recommendedName>
        <fullName evidence="6">Deacetylase sirtuin-type domain-containing protein</fullName>
    </recommendedName>
</protein>
<keyword evidence="4" id="KW-0479">Metal-binding</keyword>
<evidence type="ECO:0000256" key="5">
    <source>
        <dbReference type="SAM" id="MobiDB-lite"/>
    </source>
</evidence>
<reference evidence="9" key="1">
    <citation type="submission" date="2010-07" db="EMBL/GenBank/DDBJ databases">
        <title>The genome sequence of Gaeumannomyces graminis var. tritici strain R3-111a-1.</title>
        <authorList>
            <consortium name="The Broad Institute Genome Sequencing Platform"/>
            <person name="Ma L.-J."/>
            <person name="Dead R."/>
            <person name="Young S."/>
            <person name="Zeng Q."/>
            <person name="Koehrsen M."/>
            <person name="Alvarado L."/>
            <person name="Berlin A."/>
            <person name="Chapman S.B."/>
            <person name="Chen Z."/>
            <person name="Freedman E."/>
            <person name="Gellesch M."/>
            <person name="Goldberg J."/>
            <person name="Griggs A."/>
            <person name="Gujja S."/>
            <person name="Heilman E.R."/>
            <person name="Heiman D."/>
            <person name="Hepburn T."/>
            <person name="Howarth C."/>
            <person name="Jen D."/>
            <person name="Larson L."/>
            <person name="Mehta T."/>
            <person name="Neiman D."/>
            <person name="Pearson M."/>
            <person name="Roberts A."/>
            <person name="Saif S."/>
            <person name="Shea T."/>
            <person name="Shenoy N."/>
            <person name="Sisk P."/>
            <person name="Stolte C."/>
            <person name="Sykes S."/>
            <person name="Walk T."/>
            <person name="White J."/>
            <person name="Yandava C."/>
            <person name="Haas B."/>
            <person name="Nusbaum C."/>
            <person name="Birren B."/>
        </authorList>
    </citation>
    <scope>NUCLEOTIDE SEQUENCE [LARGE SCALE GENOMIC DNA]</scope>
    <source>
        <strain evidence="9">R3-111a-1</strain>
    </source>
</reference>
<dbReference type="VEuPathDB" id="FungiDB:GGTG_10879"/>
<name>J3PBK7_GAET3</name>
<keyword evidence="3" id="KW-0520">NAD</keyword>
<dbReference type="AlphaFoldDB" id="J3PBK7"/>
<dbReference type="PANTHER" id="PTHR11085">
    <property type="entry name" value="NAD-DEPENDENT PROTEIN DEACYLASE SIRTUIN-5, MITOCHONDRIAL-RELATED"/>
    <property type="match status" value="1"/>
</dbReference>
<dbReference type="InterPro" id="IPR050134">
    <property type="entry name" value="NAD-dep_sirtuin_deacylases"/>
</dbReference>
<dbReference type="Gene3D" id="3.40.50.1220">
    <property type="entry name" value="TPP-binding domain"/>
    <property type="match status" value="1"/>
</dbReference>
<keyword evidence="4" id="KW-0862">Zinc</keyword>
<feature type="binding site" evidence="4">
    <location>
        <position position="200"/>
    </location>
    <ligand>
        <name>Zn(2+)</name>
        <dbReference type="ChEBI" id="CHEBI:29105"/>
    </ligand>
</feature>
<dbReference type="STRING" id="644352.J3PBK7"/>
<feature type="binding site" evidence="4">
    <location>
        <position position="204"/>
    </location>
    <ligand>
        <name>Zn(2+)</name>
        <dbReference type="ChEBI" id="CHEBI:29105"/>
    </ligand>
</feature>
<evidence type="ECO:0000313" key="9">
    <source>
        <dbReference type="Proteomes" id="UP000006039"/>
    </source>
</evidence>
<gene>
    <name evidence="8" type="primary">20351337</name>
    <name evidence="7" type="ORF">GGTG_10879</name>
</gene>
<comment type="similarity">
    <text evidence="1">Belongs to the sirtuin family. Class I subfamily.</text>
</comment>
<dbReference type="InterPro" id="IPR003000">
    <property type="entry name" value="Sirtuin"/>
</dbReference>
<reference evidence="7" key="2">
    <citation type="submission" date="2010-07" db="EMBL/GenBank/DDBJ databases">
        <authorList>
            <consortium name="The Broad Institute Genome Sequencing Platform"/>
            <consortium name="Broad Institute Genome Sequencing Center for Infectious Disease"/>
            <person name="Ma L.-J."/>
            <person name="Dead R."/>
            <person name="Young S."/>
            <person name="Zeng Q."/>
            <person name="Koehrsen M."/>
            <person name="Alvarado L."/>
            <person name="Berlin A."/>
            <person name="Chapman S.B."/>
            <person name="Chen Z."/>
            <person name="Freedman E."/>
            <person name="Gellesch M."/>
            <person name="Goldberg J."/>
            <person name="Griggs A."/>
            <person name="Gujja S."/>
            <person name="Heilman E.R."/>
            <person name="Heiman D."/>
            <person name="Hepburn T."/>
            <person name="Howarth C."/>
            <person name="Jen D."/>
            <person name="Larson L."/>
            <person name="Mehta T."/>
            <person name="Neiman D."/>
            <person name="Pearson M."/>
            <person name="Roberts A."/>
            <person name="Saif S."/>
            <person name="Shea T."/>
            <person name="Shenoy N."/>
            <person name="Sisk P."/>
            <person name="Stolte C."/>
            <person name="Sykes S."/>
            <person name="Walk T."/>
            <person name="White J."/>
            <person name="Yandava C."/>
            <person name="Haas B."/>
            <person name="Nusbaum C."/>
            <person name="Birren B."/>
        </authorList>
    </citation>
    <scope>NUCLEOTIDE SEQUENCE</scope>
    <source>
        <strain evidence="7">R3-111a-1</strain>
    </source>
</reference>
<dbReference type="InterPro" id="IPR026591">
    <property type="entry name" value="Sirtuin_cat_small_dom_sf"/>
</dbReference>
<dbReference type="EMBL" id="GL385400">
    <property type="protein sequence ID" value="EJT71624.1"/>
    <property type="molecule type" value="Genomic_DNA"/>
</dbReference>
<dbReference type="RefSeq" id="XP_009227021.1">
    <property type="nucleotide sequence ID" value="XM_009228757.1"/>
</dbReference>
<dbReference type="EnsemblFungi" id="EJT71624">
    <property type="protein sequence ID" value="EJT71624"/>
    <property type="gene ID" value="GGTG_10879"/>
</dbReference>
<dbReference type="InterPro" id="IPR029035">
    <property type="entry name" value="DHS-like_NAD/FAD-binding_dom"/>
</dbReference>
<dbReference type="PANTHER" id="PTHR11085:SF10">
    <property type="entry name" value="NAD-DEPENDENT PROTEIN DEACYLASE SIRTUIN-5, MITOCHONDRIAL-RELATED"/>
    <property type="match status" value="1"/>
</dbReference>
<dbReference type="GO" id="GO:0046872">
    <property type="term" value="F:metal ion binding"/>
    <property type="evidence" value="ECO:0007669"/>
    <property type="project" value="UniProtKB-KW"/>
</dbReference>
<feature type="binding site" evidence="4">
    <location>
        <position position="253"/>
    </location>
    <ligand>
        <name>Zn(2+)</name>
        <dbReference type="ChEBI" id="CHEBI:29105"/>
    </ligand>
</feature>
<keyword evidence="2" id="KW-0808">Transferase</keyword>
<sequence length="373" mass="39595">MSRIPLRVFLNPHPKSVQRLSTAAQQPTSPSASTRAFWMPRKTPTGSPRTSVEEFQDLLGRVVEGRGRVLALCGAGLSASSGLLTFRGKGGMWRNHRSTDLATPEAFAENPGLVWLFYAWRRHRALSVQPNAAHYALARLATRLTPPPLLDDDDDDDATTKTAKTRFLCLTQNVDGLSQRAGHPPASLRPVHGRLFDLKCFDGCGYVERDNFSDPLCPALAPSSADPDPDWIVDGKLPAPQVAASDLPACPRCAKDDGKAALLRPDVVWFGEPLEDDVLAEADAFVCGSGGGGGGGGGDPPPPVELMLVVGTAATVHPAAGYIDLARRHGAVVAVVNPDPDAGRGLGADDFFFAEDAAEVLPRLVEKVAGMEA</sequence>
<reference evidence="7" key="3">
    <citation type="submission" date="2010-09" db="EMBL/GenBank/DDBJ databases">
        <title>Annotation of Gaeumannomyces graminis var. tritici R3-111a-1.</title>
        <authorList>
            <consortium name="The Broad Institute Genome Sequencing Platform"/>
            <person name="Ma L.-J."/>
            <person name="Dead R."/>
            <person name="Young S.K."/>
            <person name="Zeng Q."/>
            <person name="Gargeya S."/>
            <person name="Fitzgerald M."/>
            <person name="Haas B."/>
            <person name="Abouelleil A."/>
            <person name="Alvarado L."/>
            <person name="Arachchi H.M."/>
            <person name="Berlin A."/>
            <person name="Brown A."/>
            <person name="Chapman S.B."/>
            <person name="Chen Z."/>
            <person name="Dunbar C."/>
            <person name="Freedman E."/>
            <person name="Gearin G."/>
            <person name="Gellesch M."/>
            <person name="Goldberg J."/>
            <person name="Griggs A."/>
            <person name="Gujja S."/>
            <person name="Heiman D."/>
            <person name="Howarth C."/>
            <person name="Larson L."/>
            <person name="Lui A."/>
            <person name="MacDonald P.J.P."/>
            <person name="Mehta T."/>
            <person name="Montmayeur A."/>
            <person name="Murphy C."/>
            <person name="Neiman D."/>
            <person name="Pearson M."/>
            <person name="Priest M."/>
            <person name="Roberts A."/>
            <person name="Saif S."/>
            <person name="Shea T."/>
            <person name="Shenoy N."/>
            <person name="Sisk P."/>
            <person name="Stolte C."/>
            <person name="Sykes S."/>
            <person name="Yandava C."/>
            <person name="Wortman J."/>
            <person name="Nusbaum C."/>
            <person name="Birren B."/>
        </authorList>
    </citation>
    <scope>NUCLEOTIDE SEQUENCE</scope>
    <source>
        <strain evidence="7">R3-111a-1</strain>
    </source>
</reference>
<feature type="domain" description="Deacetylase sirtuin-type" evidence="6">
    <location>
        <begin position="45"/>
        <end position="373"/>
    </location>
</feature>
<dbReference type="eggNOG" id="KOG2684">
    <property type="taxonomic scope" value="Eukaryota"/>
</dbReference>
<dbReference type="SUPFAM" id="SSF52467">
    <property type="entry name" value="DHS-like NAD/FAD-binding domain"/>
    <property type="match status" value="1"/>
</dbReference>
<feature type="compositionally biased region" description="Polar residues" evidence="5">
    <location>
        <begin position="18"/>
        <end position="34"/>
    </location>
</feature>
<evidence type="ECO:0000313" key="8">
    <source>
        <dbReference type="EnsemblFungi" id="EJT71624"/>
    </source>
</evidence>
<evidence type="ECO:0000259" key="6">
    <source>
        <dbReference type="PROSITE" id="PS50305"/>
    </source>
</evidence>
<dbReference type="OrthoDB" id="424302at2759"/>
<dbReference type="Gene3D" id="3.30.1600.10">
    <property type="entry name" value="SIR2/SIRT2 'Small Domain"/>
    <property type="match status" value="1"/>
</dbReference>
<dbReference type="HOGENOM" id="CLU_023643_3_1_1"/>
<feature type="active site" description="Proton acceptor" evidence="4">
    <location>
        <position position="192"/>
    </location>
</feature>
<dbReference type="InterPro" id="IPR026590">
    <property type="entry name" value="Ssirtuin_cat_dom"/>
</dbReference>